<keyword evidence="4" id="KW-1185">Reference proteome</keyword>
<organism evidence="3 4">
    <name type="scientific">Leptospira vanthielii</name>
    <dbReference type="NCBI Taxonomy" id="293085"/>
    <lineage>
        <taxon>Bacteria</taxon>
        <taxon>Pseudomonadati</taxon>
        <taxon>Spirochaetota</taxon>
        <taxon>Spirochaetia</taxon>
        <taxon>Leptospirales</taxon>
        <taxon>Leptospiraceae</taxon>
        <taxon>Leptospira</taxon>
    </lineage>
</organism>
<dbReference type="SUPFAM" id="SSF49265">
    <property type="entry name" value="Fibronectin type III"/>
    <property type="match status" value="1"/>
</dbReference>
<feature type="domain" description="Fibronectin type-III" evidence="2">
    <location>
        <begin position="664"/>
        <end position="759"/>
    </location>
</feature>
<dbReference type="InterPro" id="IPR036116">
    <property type="entry name" value="FN3_sf"/>
</dbReference>
<name>A0ABY2NK82_9LEPT</name>
<accession>A0ABY2NK82</accession>
<evidence type="ECO:0000313" key="4">
    <source>
        <dbReference type="Proteomes" id="UP000298112"/>
    </source>
</evidence>
<evidence type="ECO:0000313" key="3">
    <source>
        <dbReference type="EMBL" id="TGM46087.1"/>
    </source>
</evidence>
<sequence length="1231" mass="124937">MRVQFKSYLLTLILLLFSHCVSLLPNGSPQTDFSPFTFLLGLVGGSPGSAQNLTPGTAVDLSGDGKPDGTLVDSDGDGVSDGINLTGGTTPNLTLIDTNGDGTPDAVDSNGDGLPNYYISPNPPGFLTTGPGGTGNPVVIIVDGSGNPNGFDTDGDGTPNDTAIVTILSDTTPPTITSSLLTGTFSTTQTTTLTCSDNKAPGSIVYTLDASTPSFSPKQGTVIASSSKAISLSKEGTHTLNAACRDLAGNVSAPISIVYTIDTKIPALTLVSQSSAFISASVGAISSSTTTWRSDRSGSFAVHEGSSCDSGTIATTGSVTAGVDQGFVRSHTHFTGEGTKTYRICVTASNGLTGFVSVSLQRDDTAPVVTADPGAGNYGTTTSVSLSCSDTGGAGCDQIAYAVQAGSAPTNPAIQGTTGTVSSGTLYASAITMADSAVTYTKFVARDKAGNVSGVSSQNYTVDTQVATITVNSHTASINGSSNVTLSWQSSKAGSYQIRIGGSSCSNGTALTNTGSNANVTGNIAATTDTSTTIANSQFVEGDITIRICVANLVGSFGSTTRTTNKDTTVPIVIMASPTGSGPFVSGTQLQLSCSDTGGSGCDKIVYTMNGTEPTFDGSGAVTNGTVYTTPVALANGSNQVKYLARDLAGNLSSAGNQSFHVGPPDAPAFVEAQAGGTSAVLQWWPVSGANSYTVYFSTSPGVTTSSTSFGPVPDPYATITGLSGGTLYYFRVVASSALGSSEVSLLEASALTTSTPPGTNSTGTHLDLSTGQGANSGEYPITMINPVNRELIVVTRNSAKPNLFRCNLAGTSCTHTDISAGQGNFSGNNPSAVIDPLNGKLLVVTANGANSTKPSLFRCNLDGTACTHTDISASQGNNSGNYPSAVIDPLNGKLLVVTANGANSGKPSLFRCNLDGTSCTHTDISANQGNNSGNYPSAVIDPLNGKLLVVTANGANSTKPSLFRCNLDGTACTHTDISASQGNNSGNYPSAVIDPLNGKLLVVTANGANSGKPSLFRCNLDGTACTHTDISANQGNNSGNYPSAVIDPLNGKLLVVTANGANSTKPSLFRCNLDGTACTHTDISANQGDFSGATPRAVINPVNGKLIVVTQNYANFNKPSFFSCSLDGTACTHTDISAGQGNESGHLPNAMVDFVNGKILVVSGNGANSYKLSLFRCSLDGTACTHKDLSANQGDYSGRRPNAVIDPVNGKILVVTGNIANSGKPSLFIW</sequence>
<dbReference type="InterPro" id="IPR003961">
    <property type="entry name" value="FN3_dom"/>
</dbReference>
<feature type="signal peptide" evidence="1">
    <location>
        <begin position="1"/>
        <end position="23"/>
    </location>
</feature>
<dbReference type="SUPFAM" id="SSF101898">
    <property type="entry name" value="NHL repeat"/>
    <property type="match status" value="2"/>
</dbReference>
<reference evidence="4" key="1">
    <citation type="journal article" date="2019" name="PLoS Negl. Trop. Dis.">
        <title>Revisiting the worldwide diversity of Leptospira species in the environment.</title>
        <authorList>
            <person name="Vincent A.T."/>
            <person name="Schiettekatte O."/>
            <person name="Bourhy P."/>
            <person name="Veyrier F.J."/>
            <person name="Picardeau M."/>
        </authorList>
    </citation>
    <scope>NUCLEOTIDE SEQUENCE [LARGE SCALE GENOMIC DNA]</scope>
    <source>
        <strain evidence="4">201601955</strain>
    </source>
</reference>
<comment type="caution">
    <text evidence="3">The sequence shown here is derived from an EMBL/GenBank/DDBJ whole genome shotgun (WGS) entry which is preliminary data.</text>
</comment>
<protein>
    <submittedName>
        <fullName evidence="3">Chitobiase</fullName>
    </submittedName>
</protein>
<dbReference type="SMART" id="SM00060">
    <property type="entry name" value="FN3"/>
    <property type="match status" value="1"/>
</dbReference>
<proteinExistence type="predicted"/>
<dbReference type="InterPro" id="IPR013783">
    <property type="entry name" value="Ig-like_fold"/>
</dbReference>
<keyword evidence="1" id="KW-0732">Signal</keyword>
<gene>
    <name evidence="3" type="ORF">EHQ95_15660</name>
</gene>
<dbReference type="PROSITE" id="PS50853">
    <property type="entry name" value="FN3"/>
    <property type="match status" value="1"/>
</dbReference>
<feature type="chain" id="PRO_5046288201" evidence="1">
    <location>
        <begin position="24"/>
        <end position="1231"/>
    </location>
</feature>
<dbReference type="RefSeq" id="WP_135660197.1">
    <property type="nucleotide sequence ID" value="NZ_RQHF01000035.1"/>
</dbReference>
<dbReference type="InterPro" id="IPR059177">
    <property type="entry name" value="GH29D-like_dom"/>
</dbReference>
<evidence type="ECO:0000256" key="1">
    <source>
        <dbReference type="SAM" id="SignalP"/>
    </source>
</evidence>
<dbReference type="InterPro" id="IPR028994">
    <property type="entry name" value="Integrin_alpha_N"/>
</dbReference>
<dbReference type="Proteomes" id="UP000298112">
    <property type="component" value="Unassembled WGS sequence"/>
</dbReference>
<dbReference type="SUPFAM" id="SSF69318">
    <property type="entry name" value="Integrin alpha N-terminal domain"/>
    <property type="match status" value="1"/>
</dbReference>
<dbReference type="Gene3D" id="2.60.40.10">
    <property type="entry name" value="Immunoglobulins"/>
    <property type="match status" value="1"/>
</dbReference>
<dbReference type="Pfam" id="PF13290">
    <property type="entry name" value="CHB_HEX_C_1"/>
    <property type="match status" value="2"/>
</dbReference>
<dbReference type="EMBL" id="RQHF01000035">
    <property type="protein sequence ID" value="TGM46087.1"/>
    <property type="molecule type" value="Genomic_DNA"/>
</dbReference>
<evidence type="ECO:0000259" key="2">
    <source>
        <dbReference type="PROSITE" id="PS50853"/>
    </source>
</evidence>
<dbReference type="CDD" id="cd00063">
    <property type="entry name" value="FN3"/>
    <property type="match status" value="1"/>
</dbReference>